<name>A0ABT7B571_9CYAN</name>
<protein>
    <recommendedName>
        <fullName evidence="3">Type II toxin-antitoxin system VapC family toxin</fullName>
    </recommendedName>
</protein>
<dbReference type="Proteomes" id="UP001235849">
    <property type="component" value="Unassembled WGS sequence"/>
</dbReference>
<gene>
    <name evidence="1" type="ORF">PMG25_09515</name>
</gene>
<organism evidence="1 2">
    <name type="scientific">Roseofilum capinflatum BLCC-M114</name>
    <dbReference type="NCBI Taxonomy" id="3022440"/>
    <lineage>
        <taxon>Bacteria</taxon>
        <taxon>Bacillati</taxon>
        <taxon>Cyanobacteriota</taxon>
        <taxon>Cyanophyceae</taxon>
        <taxon>Desertifilales</taxon>
        <taxon>Desertifilaceae</taxon>
        <taxon>Roseofilum</taxon>
        <taxon>Roseofilum capinflatum</taxon>
    </lineage>
</organism>
<accession>A0ABT7B571</accession>
<evidence type="ECO:0000313" key="2">
    <source>
        <dbReference type="Proteomes" id="UP001235849"/>
    </source>
</evidence>
<evidence type="ECO:0008006" key="3">
    <source>
        <dbReference type="Google" id="ProtNLM"/>
    </source>
</evidence>
<proteinExistence type="predicted"/>
<keyword evidence="2" id="KW-1185">Reference proteome</keyword>
<dbReference type="Gene3D" id="3.40.50.1010">
    <property type="entry name" value="5'-nuclease"/>
    <property type="match status" value="1"/>
</dbReference>
<dbReference type="EMBL" id="JAQOSO010000054">
    <property type="protein sequence ID" value="MDJ1174327.1"/>
    <property type="molecule type" value="Genomic_DNA"/>
</dbReference>
<reference evidence="1 2" key="1">
    <citation type="submission" date="2023-01" db="EMBL/GenBank/DDBJ databases">
        <title>Novel diversity within Roseofilum (Cyanobacteria; Desertifilaceae) from marine benthic mats with descriptions of four novel species.</title>
        <authorList>
            <person name="Wang Y."/>
            <person name="Berthold D.E."/>
            <person name="Hu J."/>
            <person name="Lefler F.W."/>
            <person name="Laughinghouse H.D. IV."/>
        </authorList>
    </citation>
    <scope>NUCLEOTIDE SEQUENCE [LARGE SCALE GENOMIC DNA]</scope>
    <source>
        <strain evidence="1 2">BLCC-M114</strain>
    </source>
</reference>
<dbReference type="InterPro" id="IPR029060">
    <property type="entry name" value="PIN-like_dom_sf"/>
</dbReference>
<dbReference type="SUPFAM" id="SSF88723">
    <property type="entry name" value="PIN domain-like"/>
    <property type="match status" value="1"/>
</dbReference>
<evidence type="ECO:0000313" key="1">
    <source>
        <dbReference type="EMBL" id="MDJ1174327.1"/>
    </source>
</evidence>
<comment type="caution">
    <text evidence="1">The sequence shown here is derived from an EMBL/GenBank/DDBJ whole genome shotgun (WGS) entry which is preliminary data.</text>
</comment>
<sequence length="121" mass="13966">MAAPHPPTPFSHRRRGKVPLPWERDLGRGLFLFHNSNGLAIYLIDETTANIYSHLKASIFRHFAPKEKAKRRGANIYNLGFTDHDLWIVSTALQHSLTLVSADNDMKRIQEVQQFSLESWR</sequence>
<dbReference type="RefSeq" id="WP_283766659.1">
    <property type="nucleotide sequence ID" value="NZ_JAQOSO010000054.1"/>
</dbReference>